<reference evidence="2" key="1">
    <citation type="submission" date="2023-08" db="EMBL/GenBank/DDBJ databases">
        <authorList>
            <person name="Chen Y."/>
            <person name="Shah S."/>
            <person name="Dougan E. K."/>
            <person name="Thang M."/>
            <person name="Chan C."/>
        </authorList>
    </citation>
    <scope>NUCLEOTIDE SEQUENCE</scope>
</reference>
<dbReference type="EMBL" id="CAUJNA010003250">
    <property type="protein sequence ID" value="CAJ1397002.1"/>
    <property type="molecule type" value="Genomic_DNA"/>
</dbReference>
<feature type="region of interest" description="Disordered" evidence="1">
    <location>
        <begin position="1"/>
        <end position="27"/>
    </location>
</feature>
<dbReference type="Proteomes" id="UP001178507">
    <property type="component" value="Unassembled WGS sequence"/>
</dbReference>
<comment type="caution">
    <text evidence="2">The sequence shown here is derived from an EMBL/GenBank/DDBJ whole genome shotgun (WGS) entry which is preliminary data.</text>
</comment>
<feature type="region of interest" description="Disordered" evidence="1">
    <location>
        <begin position="284"/>
        <end position="308"/>
    </location>
</feature>
<dbReference type="SUPFAM" id="SSF53474">
    <property type="entry name" value="alpha/beta-Hydrolases"/>
    <property type="match status" value="1"/>
</dbReference>
<proteinExistence type="predicted"/>
<name>A0AA36J0R4_9DINO</name>
<dbReference type="AlphaFoldDB" id="A0AA36J0R4"/>
<evidence type="ECO:0000313" key="3">
    <source>
        <dbReference type="Proteomes" id="UP001178507"/>
    </source>
</evidence>
<evidence type="ECO:0000313" key="2">
    <source>
        <dbReference type="EMBL" id="CAJ1397002.1"/>
    </source>
</evidence>
<dbReference type="InterPro" id="IPR029058">
    <property type="entry name" value="AB_hydrolase_fold"/>
</dbReference>
<gene>
    <name evidence="2" type="ORF">EVOR1521_LOCUS21111</name>
</gene>
<organism evidence="2 3">
    <name type="scientific">Effrenium voratum</name>
    <dbReference type="NCBI Taxonomy" id="2562239"/>
    <lineage>
        <taxon>Eukaryota</taxon>
        <taxon>Sar</taxon>
        <taxon>Alveolata</taxon>
        <taxon>Dinophyceae</taxon>
        <taxon>Suessiales</taxon>
        <taxon>Symbiodiniaceae</taxon>
        <taxon>Effrenium</taxon>
    </lineage>
</organism>
<keyword evidence="3" id="KW-1185">Reference proteome</keyword>
<feature type="compositionally biased region" description="Low complexity" evidence="1">
    <location>
        <begin position="284"/>
        <end position="299"/>
    </location>
</feature>
<protein>
    <submittedName>
        <fullName evidence="2">Uncharacterized protein</fullName>
    </submittedName>
</protein>
<evidence type="ECO:0000256" key="1">
    <source>
        <dbReference type="SAM" id="MobiDB-lite"/>
    </source>
</evidence>
<accession>A0AA36J0R4</accession>
<sequence>MDASDQAPSPRGAQCGGRVRSLPSSEAEGKRRVAAALGRVADDYPEFEKLRRLTVEFASLDLVCFADHSAQCLFSAVRGTDRSFNPRTTPNDMRSNVSIILGYGPPRADTALREYRRVRESFPGYVSYGCGHSLGGAVILHTAKAVEDLQGLAFERIDVFNTATSPLKSSFTPLSRTTLHAHRVEGDWASWGLQHMDLGNAQVHIHDAKSTIQDCHSLKHFLPSKAVDLEPAPSIDNRVAEPRHCEVTASGELSLRRHWSHQSWWSGLLGSCVGLHRKGRCQTPAALSSQSSRPQPLLSGEKAEGGRV</sequence>